<name>D5WUA6_KYRT2</name>
<comment type="cofactor">
    <cofactor evidence="1">
        <name>Zn(2+)</name>
        <dbReference type="ChEBI" id="CHEBI:29105"/>
    </cofactor>
</comment>
<dbReference type="Pfam" id="PF01717">
    <property type="entry name" value="Meth_synt_2"/>
    <property type="match status" value="1"/>
</dbReference>
<evidence type="ECO:0000256" key="2">
    <source>
        <dbReference type="ARBA" id="ARBA00022723"/>
    </source>
</evidence>
<dbReference type="Gene3D" id="3.20.20.210">
    <property type="match status" value="1"/>
</dbReference>
<evidence type="ECO:0000256" key="3">
    <source>
        <dbReference type="ARBA" id="ARBA00022833"/>
    </source>
</evidence>
<dbReference type="GO" id="GO:0009086">
    <property type="term" value="P:methionine biosynthetic process"/>
    <property type="evidence" value="ECO:0007669"/>
    <property type="project" value="InterPro"/>
</dbReference>
<dbReference type="InterPro" id="IPR038071">
    <property type="entry name" value="UROD/MetE-like_sf"/>
</dbReference>
<evidence type="ECO:0000313" key="6">
    <source>
        <dbReference type="Proteomes" id="UP000002368"/>
    </source>
</evidence>
<organism evidence="5 6">
    <name type="scientific">Kyrpidia tusciae (strain DSM 2912 / NBRC 15312 / T2)</name>
    <name type="common">Bacillus tusciae</name>
    <dbReference type="NCBI Taxonomy" id="562970"/>
    <lineage>
        <taxon>Bacteria</taxon>
        <taxon>Bacillati</taxon>
        <taxon>Bacillota</taxon>
        <taxon>Bacilli</taxon>
        <taxon>Bacillales</taxon>
        <taxon>Alicyclobacillaceae</taxon>
        <taxon>Kyrpidia</taxon>
    </lineage>
</organism>
<dbReference type="HOGENOM" id="CLU_040013_3_1_9"/>
<dbReference type="GO" id="GO:0003871">
    <property type="term" value="F:5-methyltetrahydropteroyltriglutamate-homocysteine S-methyltransferase activity"/>
    <property type="evidence" value="ECO:0007669"/>
    <property type="project" value="InterPro"/>
</dbReference>
<gene>
    <name evidence="5" type="ordered locus">Btus_2709</name>
</gene>
<dbReference type="InterPro" id="IPR002629">
    <property type="entry name" value="Met_Synth_C/arc"/>
</dbReference>
<proteinExistence type="predicted"/>
<dbReference type="RefSeq" id="WP_013076641.1">
    <property type="nucleotide sequence ID" value="NC_014098.1"/>
</dbReference>
<evidence type="ECO:0000256" key="1">
    <source>
        <dbReference type="ARBA" id="ARBA00001947"/>
    </source>
</evidence>
<keyword evidence="3" id="KW-0862">Zinc</keyword>
<evidence type="ECO:0000259" key="4">
    <source>
        <dbReference type="Pfam" id="PF01717"/>
    </source>
</evidence>
<dbReference type="EMBL" id="CP002017">
    <property type="protein sequence ID" value="ADG07358.1"/>
    <property type="molecule type" value="Genomic_DNA"/>
</dbReference>
<accession>D5WUA6</accession>
<evidence type="ECO:0000313" key="5">
    <source>
        <dbReference type="EMBL" id="ADG07358.1"/>
    </source>
</evidence>
<reference evidence="5 6" key="1">
    <citation type="journal article" date="2011" name="Stand. Genomic Sci.">
        <title>Complete genome sequence of the thermophilic, hydrogen-oxidizing Bacillus tusciae type strain (T2) and reclassification in the new genus, Kyrpidia gen. nov. as Kyrpidia tusciae comb. nov. and emendation of the family Alicyclobacillaceae da Costa and Rainey, 2010.</title>
        <authorList>
            <person name="Klenk H.P."/>
            <person name="Lapidus A."/>
            <person name="Chertkov O."/>
            <person name="Copeland A."/>
            <person name="Del Rio T.G."/>
            <person name="Nolan M."/>
            <person name="Lucas S."/>
            <person name="Chen F."/>
            <person name="Tice H."/>
            <person name="Cheng J.F."/>
            <person name="Han C."/>
            <person name="Bruce D."/>
            <person name="Goodwin L."/>
            <person name="Pitluck S."/>
            <person name="Pati A."/>
            <person name="Ivanova N."/>
            <person name="Mavromatis K."/>
            <person name="Daum C."/>
            <person name="Chen A."/>
            <person name="Palaniappan K."/>
            <person name="Chang Y.J."/>
            <person name="Land M."/>
            <person name="Hauser L."/>
            <person name="Jeffries C.D."/>
            <person name="Detter J.C."/>
            <person name="Rohde M."/>
            <person name="Abt B."/>
            <person name="Pukall R."/>
            <person name="Goker M."/>
            <person name="Bristow J."/>
            <person name="Markowitz V."/>
            <person name="Hugenholtz P."/>
            <person name="Eisen J.A."/>
        </authorList>
    </citation>
    <scope>NUCLEOTIDE SEQUENCE [LARGE SCALE GENOMIC DNA]</scope>
    <source>
        <strain evidence="5 6">DSM 2912</strain>
    </source>
</reference>
<keyword evidence="2" id="KW-0479">Metal-binding</keyword>
<dbReference type="PANTHER" id="PTHR30519">
    <property type="entry name" value="5-METHYLTETRAHYDROPTEROYLTRIGLUTAMATE--HOMOCYSTEINE METHYLTRANSFERASE"/>
    <property type="match status" value="1"/>
</dbReference>
<dbReference type="GO" id="GO:0008270">
    <property type="term" value="F:zinc ion binding"/>
    <property type="evidence" value="ECO:0007669"/>
    <property type="project" value="InterPro"/>
</dbReference>
<keyword evidence="6" id="KW-1185">Reference proteome</keyword>
<dbReference type="Proteomes" id="UP000002368">
    <property type="component" value="Chromosome"/>
</dbReference>
<dbReference type="eggNOG" id="COG0620">
    <property type="taxonomic scope" value="Bacteria"/>
</dbReference>
<dbReference type="CDD" id="cd03311">
    <property type="entry name" value="CIMS_C_terminal_like"/>
    <property type="match status" value="1"/>
</dbReference>
<dbReference type="AlphaFoldDB" id="D5WUA6"/>
<sequence>MKIRGEEILFPTTIVGSYVRPFWLTGKIFSEGADAPEFESFRAREMYHDAVALAVKDMEDAGLDIVTDGGQYYENETNYEYAGLFHYMAERLEGYAPYGDRIKLHEFDLPIYKPTVLGPVRWKRPVFKPVLEAVQRATRKPIKINCSLGPATLAALSTDRHYGGDVAALAMDVAAAYNQEFKDLEQRGVDMIQVTEPLPLHQLGPWIRDAINRAFEGISAYKVVHVCYGHEEGQPGILERRLHEILPLTHDLNVNMLHFEMSTHDFDEVERFKDFPADKDLGVGVISPKSLVVERPQQIADWILRTTRYVRPEQLCISTDCGMASFRRVVAFKKLKAMVEGTQLARAELTGVPV</sequence>
<dbReference type="STRING" id="562970.Btus_2709"/>
<dbReference type="KEGG" id="bts:Btus_2709"/>
<protein>
    <submittedName>
        <fullName evidence="5">Methionine synthase vitamin-B12 independent</fullName>
    </submittedName>
</protein>
<dbReference type="SUPFAM" id="SSF51726">
    <property type="entry name" value="UROD/MetE-like"/>
    <property type="match status" value="1"/>
</dbReference>
<feature type="domain" description="Cobalamin-independent methionine synthase MetE C-terminal/archaeal" evidence="4">
    <location>
        <begin position="10"/>
        <end position="342"/>
    </location>
</feature>